<proteinExistence type="inferred from homology"/>
<dbReference type="AlphaFoldDB" id="A0AAW4L7V0"/>
<dbReference type="EMBL" id="JAHCVJ010000002">
    <property type="protein sequence ID" value="MBT0664104.1"/>
    <property type="molecule type" value="Genomic_DNA"/>
</dbReference>
<keyword evidence="4" id="KW-1185">Reference proteome</keyword>
<dbReference type="PANTHER" id="PTHR30024">
    <property type="entry name" value="ALIPHATIC SULFONATES-BINDING PROTEIN-RELATED"/>
    <property type="match status" value="1"/>
</dbReference>
<accession>A0AAW4L7V0</accession>
<dbReference type="Pfam" id="PF09084">
    <property type="entry name" value="NMT1"/>
    <property type="match status" value="1"/>
</dbReference>
<dbReference type="SUPFAM" id="SSF53850">
    <property type="entry name" value="Periplasmic binding protein-like II"/>
    <property type="match status" value="1"/>
</dbReference>
<evidence type="ECO:0000256" key="1">
    <source>
        <dbReference type="ARBA" id="ARBA00010742"/>
    </source>
</evidence>
<dbReference type="SMART" id="SM00062">
    <property type="entry name" value="PBPb"/>
    <property type="match status" value="1"/>
</dbReference>
<dbReference type="PROSITE" id="PS51257">
    <property type="entry name" value="PROKAR_LIPOPROTEIN"/>
    <property type="match status" value="1"/>
</dbReference>
<evidence type="ECO:0000313" key="3">
    <source>
        <dbReference type="EMBL" id="MBT0664104.1"/>
    </source>
</evidence>
<protein>
    <submittedName>
        <fullName evidence="3">ABC transporter substrate-binding protein</fullName>
    </submittedName>
</protein>
<evidence type="ECO:0000259" key="2">
    <source>
        <dbReference type="SMART" id="SM00062"/>
    </source>
</evidence>
<organism evidence="3 4">
    <name type="scientific">Geoanaerobacter pelophilus</name>
    <dbReference type="NCBI Taxonomy" id="60036"/>
    <lineage>
        <taxon>Bacteria</taxon>
        <taxon>Pseudomonadati</taxon>
        <taxon>Thermodesulfobacteriota</taxon>
        <taxon>Desulfuromonadia</taxon>
        <taxon>Geobacterales</taxon>
        <taxon>Geobacteraceae</taxon>
        <taxon>Geoanaerobacter</taxon>
    </lineage>
</organism>
<name>A0AAW4L7V0_9BACT</name>
<comment type="similarity">
    <text evidence="1">Belongs to the bacterial solute-binding protein SsuA/TauA family.</text>
</comment>
<dbReference type="Proteomes" id="UP000811899">
    <property type="component" value="Unassembled WGS sequence"/>
</dbReference>
<dbReference type="InterPro" id="IPR015168">
    <property type="entry name" value="SsuA/THI5"/>
</dbReference>
<feature type="domain" description="Solute-binding protein family 3/N-terminal" evidence="2">
    <location>
        <begin position="41"/>
        <end position="259"/>
    </location>
</feature>
<dbReference type="InterPro" id="IPR001638">
    <property type="entry name" value="Solute-binding_3/MltF_N"/>
</dbReference>
<gene>
    <name evidence="3" type="ORF">KI809_07290</name>
</gene>
<dbReference type="Gene3D" id="3.40.190.10">
    <property type="entry name" value="Periplasmic binding protein-like II"/>
    <property type="match status" value="2"/>
</dbReference>
<evidence type="ECO:0000313" key="4">
    <source>
        <dbReference type="Proteomes" id="UP000811899"/>
    </source>
</evidence>
<comment type="caution">
    <text evidence="3">The sequence shown here is derived from an EMBL/GenBank/DDBJ whole genome shotgun (WGS) entry which is preliminary data.</text>
</comment>
<dbReference type="RefSeq" id="WP_214170869.1">
    <property type="nucleotide sequence ID" value="NZ_JAHCVJ010000002.1"/>
</dbReference>
<sequence>MTGLKGAAILITAIFAGFLLGCTQNPPGQGAESKATPATEPLKICTGTTYSILVTIAEQKGLFAKEGLKVELKPYALGRDAMEAMLAGNCDIATSADTPVADFGTKRDDLRIITGIAKSDRLSAIVSWKNAEVHKVRDMKGLRIGVTKGTAPHFFLDLVLNKNRMTEKDVQLQFMKGNELHQAFLERKLDAIVTTDMNAYSLKEKFGNEVVVVDDPGIVLNHGYLTVLDATLQKKKGDINRMMAALTKAELMLNEKPEEAKQLFSAYLKTSPAISEQIWENITPKLSLDAAMVLTLEDNARWLREREGGKAVNKSFKSIMVPEMLQKVSPQSVNF</sequence>
<reference evidence="3 4" key="1">
    <citation type="submission" date="2021-05" db="EMBL/GenBank/DDBJ databases">
        <title>The draft genome of Geobacter pelophilus DSM 12255.</title>
        <authorList>
            <person name="Xu Z."/>
            <person name="Masuda Y."/>
            <person name="Itoh H."/>
            <person name="Senoo K."/>
        </authorList>
    </citation>
    <scope>NUCLEOTIDE SEQUENCE [LARGE SCALE GENOMIC DNA]</scope>
    <source>
        <strain evidence="3 4">DSM 12255</strain>
    </source>
</reference>